<feature type="domain" description="GGDEF" evidence="3">
    <location>
        <begin position="347"/>
        <end position="480"/>
    </location>
</feature>
<evidence type="ECO:0000259" key="2">
    <source>
        <dbReference type="PROSITE" id="PS50883"/>
    </source>
</evidence>
<reference evidence="5" key="1">
    <citation type="submission" date="2015-07" db="EMBL/GenBank/DDBJ databases">
        <title>Draft genome sequence of Acetobacterium bakii DSM 8293, a potential psychrophilic chemical producer through syngas fermentation.</title>
        <authorList>
            <person name="Song Y."/>
            <person name="Hwang S."/>
            <person name="Cho B.-K."/>
        </authorList>
    </citation>
    <scope>NUCLEOTIDE SEQUENCE [LARGE SCALE GENOMIC DNA]</scope>
    <source>
        <strain evidence="5">DSM 8239</strain>
    </source>
</reference>
<evidence type="ECO:0000259" key="3">
    <source>
        <dbReference type="PROSITE" id="PS50887"/>
    </source>
</evidence>
<dbReference type="InterPro" id="IPR050706">
    <property type="entry name" value="Cyclic-di-GMP_PDE-like"/>
</dbReference>
<dbReference type="Proteomes" id="UP000036873">
    <property type="component" value="Unassembled WGS sequence"/>
</dbReference>
<dbReference type="InterPro" id="IPR001633">
    <property type="entry name" value="EAL_dom"/>
</dbReference>
<dbReference type="SUPFAM" id="SSF55073">
    <property type="entry name" value="Nucleotide cyclase"/>
    <property type="match status" value="1"/>
</dbReference>
<dbReference type="Pfam" id="PF00990">
    <property type="entry name" value="GGDEF"/>
    <property type="match status" value="1"/>
</dbReference>
<dbReference type="PROSITE" id="PS50887">
    <property type="entry name" value="GGDEF"/>
    <property type="match status" value="1"/>
</dbReference>
<organism evidence="4 5">
    <name type="scientific">Acetobacterium bakii</name>
    <dbReference type="NCBI Taxonomy" id="52689"/>
    <lineage>
        <taxon>Bacteria</taxon>
        <taxon>Bacillati</taxon>
        <taxon>Bacillota</taxon>
        <taxon>Clostridia</taxon>
        <taxon>Eubacteriales</taxon>
        <taxon>Eubacteriaceae</taxon>
        <taxon>Acetobacterium</taxon>
    </lineage>
</organism>
<name>A0A0L6U3M9_9FIRM</name>
<dbReference type="PANTHER" id="PTHR33121">
    <property type="entry name" value="CYCLIC DI-GMP PHOSPHODIESTERASE PDEF"/>
    <property type="match status" value="1"/>
</dbReference>
<evidence type="ECO:0000313" key="4">
    <source>
        <dbReference type="EMBL" id="KNZ43126.1"/>
    </source>
</evidence>
<dbReference type="SMART" id="SM00052">
    <property type="entry name" value="EAL"/>
    <property type="match status" value="1"/>
</dbReference>
<dbReference type="OrthoDB" id="9805474at2"/>
<dbReference type="InterPro" id="IPR000160">
    <property type="entry name" value="GGDEF_dom"/>
</dbReference>
<dbReference type="Gene3D" id="3.30.450.20">
    <property type="entry name" value="PAS domain"/>
    <property type="match status" value="1"/>
</dbReference>
<dbReference type="EMBL" id="LGYO01000007">
    <property type="protein sequence ID" value="KNZ43126.1"/>
    <property type="molecule type" value="Genomic_DNA"/>
</dbReference>
<feature type="domain" description="EAL" evidence="2">
    <location>
        <begin position="488"/>
        <end position="738"/>
    </location>
</feature>
<dbReference type="CDD" id="cd01948">
    <property type="entry name" value="EAL"/>
    <property type="match status" value="1"/>
</dbReference>
<dbReference type="InterPro" id="IPR043128">
    <property type="entry name" value="Rev_trsase/Diguanyl_cyclase"/>
</dbReference>
<dbReference type="SMART" id="SM00267">
    <property type="entry name" value="GGDEF"/>
    <property type="match status" value="1"/>
</dbReference>
<accession>A0A0L6U3M9</accession>
<dbReference type="InterPro" id="IPR029787">
    <property type="entry name" value="Nucleotide_cyclase"/>
</dbReference>
<dbReference type="AlphaFoldDB" id="A0A0L6U3M9"/>
<dbReference type="PROSITE" id="PS50883">
    <property type="entry name" value="EAL"/>
    <property type="match status" value="1"/>
</dbReference>
<dbReference type="InterPro" id="IPR035919">
    <property type="entry name" value="EAL_sf"/>
</dbReference>
<keyword evidence="1" id="KW-0472">Membrane</keyword>
<dbReference type="Gene3D" id="3.30.70.270">
    <property type="match status" value="1"/>
</dbReference>
<feature type="transmembrane region" description="Helical" evidence="1">
    <location>
        <begin position="285"/>
        <end position="308"/>
    </location>
</feature>
<evidence type="ECO:0000256" key="1">
    <source>
        <dbReference type="SAM" id="Phobius"/>
    </source>
</evidence>
<dbReference type="CDD" id="cd12912">
    <property type="entry name" value="PDC2_MCP_like"/>
    <property type="match status" value="1"/>
</dbReference>
<dbReference type="NCBIfam" id="TIGR00254">
    <property type="entry name" value="GGDEF"/>
    <property type="match status" value="1"/>
</dbReference>
<feature type="transmembrane region" description="Helical" evidence="1">
    <location>
        <begin position="12"/>
        <end position="29"/>
    </location>
</feature>
<dbReference type="CDD" id="cd01949">
    <property type="entry name" value="GGDEF"/>
    <property type="match status" value="1"/>
</dbReference>
<protein>
    <recommendedName>
        <fullName evidence="6">Diguanylate cyclase</fullName>
    </recommendedName>
</protein>
<sequence>MKAKLKFIKPGMIVIFIVMLFFALSYQYITMINHELKTATLLYLSEVSEQGAKLVETKVGNKLESLEAVAKLIEIHGNFDQKEMLAFIQNRVESDDDIHMGIAMLNGNLLTSDGSILDIRERSYFKEALTGKSVVSDTIDDYAGLTINIYATPIYNGNELTAVLLASVETESLKEYLEVNTFDDQGYSYIVKANGDAVIASLHSNSVGAFDNMFDVLKDATFFQGDDLETIAHKMNLGESGSFASFYNNLDRYTIYRPLGINDWYMMTVVPSGVISDQATKISRYSLLLIAIALTVISLLFLSIFFFLNRSKRELEKIAYTDEVTGGNNWRKFTMDTHKILNAAPEKDYAIILLDIASFRFINEDYGHEVGDTVLRHIMKILKTNMGKDETCGRVSGDNFVILTKTTGDQGIIKRIRGFNRILDVDKSELGIKVKLKCCFGIYKIKDKSEKLEKMREKANLARIAAKNEEGMSWFIYSEEFRKTIFQEKEIVNRMEYALVKNEFEMYLQPKYNLHLNQYCGAEALVRWNDPQKGLIKPDDFIPIFEQSGFIKKLDMFMIEEVCKVLKRWEEKDFPERVISVNISRKNLKQASFIPDVLKITDRYQINRKNLEFELTESSIFEDIERIIEVGKAFRDYGFKMSMDDFGSGYSSINLLGTLPLDTIKMDKGFFRDSLENKRDYVVVKAIIDLIKKLGMTVVAEGIEKKEEVDILRALNCDVIQGYYFGKPVPLDEFEKKF</sequence>
<dbReference type="RefSeq" id="WP_050738868.1">
    <property type="nucleotide sequence ID" value="NZ_RXYC01000007.1"/>
</dbReference>
<dbReference type="STRING" id="52689.AKG39_02965"/>
<gene>
    <name evidence="4" type="ORF">AKG39_02965</name>
</gene>
<dbReference type="SUPFAM" id="SSF141868">
    <property type="entry name" value="EAL domain-like"/>
    <property type="match status" value="1"/>
</dbReference>
<dbReference type="PANTHER" id="PTHR33121:SF71">
    <property type="entry name" value="OXYGEN SENSOR PROTEIN DOSP"/>
    <property type="match status" value="1"/>
</dbReference>
<keyword evidence="1" id="KW-1133">Transmembrane helix</keyword>
<dbReference type="GO" id="GO:0071111">
    <property type="term" value="F:cyclic-guanylate-specific phosphodiesterase activity"/>
    <property type="evidence" value="ECO:0007669"/>
    <property type="project" value="InterPro"/>
</dbReference>
<dbReference type="Pfam" id="PF00563">
    <property type="entry name" value="EAL"/>
    <property type="match status" value="1"/>
</dbReference>
<dbReference type="Gene3D" id="3.20.20.450">
    <property type="entry name" value="EAL domain"/>
    <property type="match status" value="1"/>
</dbReference>
<keyword evidence="1" id="KW-0812">Transmembrane</keyword>
<proteinExistence type="predicted"/>
<comment type="caution">
    <text evidence="4">The sequence shown here is derived from an EMBL/GenBank/DDBJ whole genome shotgun (WGS) entry which is preliminary data.</text>
</comment>
<keyword evidence="5" id="KW-1185">Reference proteome</keyword>
<evidence type="ECO:0000313" key="5">
    <source>
        <dbReference type="Proteomes" id="UP000036873"/>
    </source>
</evidence>
<evidence type="ECO:0008006" key="6">
    <source>
        <dbReference type="Google" id="ProtNLM"/>
    </source>
</evidence>